<dbReference type="SUPFAM" id="SSF50249">
    <property type="entry name" value="Nucleic acid-binding proteins"/>
    <property type="match status" value="1"/>
</dbReference>
<organism evidence="2 3">
    <name type="scientific">Pisum sativum</name>
    <name type="common">Garden pea</name>
    <name type="synonym">Lathyrus oleraceus</name>
    <dbReference type="NCBI Taxonomy" id="3888"/>
    <lineage>
        <taxon>Eukaryota</taxon>
        <taxon>Viridiplantae</taxon>
        <taxon>Streptophyta</taxon>
        <taxon>Embryophyta</taxon>
        <taxon>Tracheophyta</taxon>
        <taxon>Spermatophyta</taxon>
        <taxon>Magnoliopsida</taxon>
        <taxon>eudicotyledons</taxon>
        <taxon>Gunneridae</taxon>
        <taxon>Pentapetalae</taxon>
        <taxon>rosids</taxon>
        <taxon>fabids</taxon>
        <taxon>Fabales</taxon>
        <taxon>Fabaceae</taxon>
        <taxon>Papilionoideae</taxon>
        <taxon>50 kb inversion clade</taxon>
        <taxon>NPAAA clade</taxon>
        <taxon>Hologalegina</taxon>
        <taxon>IRL clade</taxon>
        <taxon>Fabeae</taxon>
        <taxon>Lathyrus</taxon>
    </lineage>
</organism>
<reference evidence="2 3" key="1">
    <citation type="journal article" date="2022" name="Nat. Genet.">
        <title>Improved pea reference genome and pan-genome highlight genomic features and evolutionary characteristics.</title>
        <authorList>
            <person name="Yang T."/>
            <person name="Liu R."/>
            <person name="Luo Y."/>
            <person name="Hu S."/>
            <person name="Wang D."/>
            <person name="Wang C."/>
            <person name="Pandey M.K."/>
            <person name="Ge S."/>
            <person name="Xu Q."/>
            <person name="Li N."/>
            <person name="Li G."/>
            <person name="Huang Y."/>
            <person name="Saxena R.K."/>
            <person name="Ji Y."/>
            <person name="Li M."/>
            <person name="Yan X."/>
            <person name="He Y."/>
            <person name="Liu Y."/>
            <person name="Wang X."/>
            <person name="Xiang C."/>
            <person name="Varshney R.K."/>
            <person name="Ding H."/>
            <person name="Gao S."/>
            <person name="Zong X."/>
        </authorList>
    </citation>
    <scope>NUCLEOTIDE SEQUENCE [LARGE SCALE GENOMIC DNA]</scope>
    <source>
        <strain evidence="2 3">cv. Zhongwan 6</strain>
    </source>
</reference>
<dbReference type="AlphaFoldDB" id="A0A9D5A7K6"/>
<dbReference type="Gramene" id="Psat06G0366700-T1">
    <property type="protein sequence ID" value="KAI5397941.1"/>
    <property type="gene ID" value="KIW84_063667"/>
</dbReference>
<sequence length="187" mass="21443">MERVIRLWVVSDMNEKQKFFRMEMIIMDEKGDKIQASIRKGLMSRFENKIRKGIAYDLKYFGVADNTGAYRTTKHQFKLNLQNDIVVTEVGTGLIKDLEPTIVPRVISKFVEQTLLFKIDVKNDVNYGFEQSFHVKKVCIDKDIVTRFKSAMKNYAGVEDDLTVGVVHSELVAGVVQGLNSKFENLV</sequence>
<gene>
    <name evidence="2" type="ORF">KIW84_063667</name>
</gene>
<keyword evidence="3" id="KW-1185">Reference proteome</keyword>
<proteinExistence type="predicted"/>
<dbReference type="EMBL" id="JAMSHJ010000006">
    <property type="protein sequence ID" value="KAI5397941.1"/>
    <property type="molecule type" value="Genomic_DNA"/>
</dbReference>
<dbReference type="Pfam" id="PF02721">
    <property type="entry name" value="DUF223"/>
    <property type="match status" value="1"/>
</dbReference>
<dbReference type="Gramene" id="Psat4g107960.1">
    <property type="protein sequence ID" value="Psat4g107960.1.cds"/>
    <property type="gene ID" value="Psat4g107960"/>
</dbReference>
<accession>A0A9D5A7K6</accession>
<evidence type="ECO:0000313" key="3">
    <source>
        <dbReference type="Proteomes" id="UP001058974"/>
    </source>
</evidence>
<evidence type="ECO:0000313" key="2">
    <source>
        <dbReference type="EMBL" id="KAI5397941.1"/>
    </source>
</evidence>
<dbReference type="InterPro" id="IPR003871">
    <property type="entry name" value="RFA1B/D_OB_1st"/>
</dbReference>
<feature type="domain" description="Replication protein A 70 kDa DNA-binding subunit B/D first OB fold" evidence="1">
    <location>
        <begin position="3"/>
        <end position="89"/>
    </location>
</feature>
<protein>
    <recommendedName>
        <fullName evidence="1">Replication protein A 70 kDa DNA-binding subunit B/D first OB fold domain-containing protein</fullName>
    </recommendedName>
</protein>
<evidence type="ECO:0000259" key="1">
    <source>
        <dbReference type="Pfam" id="PF02721"/>
    </source>
</evidence>
<dbReference type="Proteomes" id="UP001058974">
    <property type="component" value="Chromosome 6"/>
</dbReference>
<dbReference type="PANTHER" id="PTHR47165">
    <property type="entry name" value="OS03G0429900 PROTEIN"/>
    <property type="match status" value="1"/>
</dbReference>
<dbReference type="InterPro" id="IPR012340">
    <property type="entry name" value="NA-bd_OB-fold"/>
</dbReference>
<dbReference type="CDD" id="cd04480">
    <property type="entry name" value="RPA1_DBD_A_like"/>
    <property type="match status" value="1"/>
</dbReference>
<comment type="caution">
    <text evidence="2">The sequence shown here is derived from an EMBL/GenBank/DDBJ whole genome shotgun (WGS) entry which is preliminary data.</text>
</comment>
<dbReference type="PANTHER" id="PTHR47165:SF4">
    <property type="entry name" value="OS03G0429900 PROTEIN"/>
    <property type="match status" value="1"/>
</dbReference>
<name>A0A9D5A7K6_PEA</name>
<dbReference type="Gene3D" id="2.40.50.140">
    <property type="entry name" value="Nucleic acid-binding proteins"/>
    <property type="match status" value="1"/>
</dbReference>